<dbReference type="EMBL" id="SRSD01000020">
    <property type="protein sequence ID" value="KAA0887928.1"/>
    <property type="molecule type" value="Genomic_DNA"/>
</dbReference>
<keyword evidence="3" id="KW-1185">Reference proteome</keyword>
<sequence length="153" mass="16615">MISKKTKYALKALYHLAGQPTSQPVLISDLAKAGNIPKKFLEFILLSLRKGGILQSRIGKGGGYYLASPPAKITLGSVVRILEGDLAPVQCLSETNYAKCDECDDEATCGIRLVMVDVNKALAQVLDSLTLADMLERSETERSKRANVLDFSI</sequence>
<dbReference type="RefSeq" id="WP_149310031.1">
    <property type="nucleotide sequence ID" value="NZ_SRSD01000020.1"/>
</dbReference>
<dbReference type="PANTHER" id="PTHR33221:SF5">
    <property type="entry name" value="HTH-TYPE TRANSCRIPTIONAL REGULATOR ISCR"/>
    <property type="match status" value="1"/>
</dbReference>
<evidence type="ECO:0000313" key="3">
    <source>
        <dbReference type="Proteomes" id="UP000324298"/>
    </source>
</evidence>
<dbReference type="InterPro" id="IPR000944">
    <property type="entry name" value="Tscrpt_reg_Rrf2"/>
</dbReference>
<dbReference type="Pfam" id="PF02082">
    <property type="entry name" value="Rrf2"/>
    <property type="match status" value="1"/>
</dbReference>
<organism evidence="2 3">
    <name type="scientific">Oryzomonas rubra</name>
    <dbReference type="NCBI Taxonomy" id="2509454"/>
    <lineage>
        <taxon>Bacteria</taxon>
        <taxon>Pseudomonadati</taxon>
        <taxon>Thermodesulfobacteriota</taxon>
        <taxon>Desulfuromonadia</taxon>
        <taxon>Geobacterales</taxon>
        <taxon>Geobacteraceae</taxon>
        <taxon>Oryzomonas</taxon>
    </lineage>
</organism>
<dbReference type="PROSITE" id="PS51197">
    <property type="entry name" value="HTH_RRF2_2"/>
    <property type="match status" value="1"/>
</dbReference>
<dbReference type="Proteomes" id="UP000324298">
    <property type="component" value="Unassembled WGS sequence"/>
</dbReference>
<dbReference type="Gene3D" id="1.10.10.10">
    <property type="entry name" value="Winged helix-like DNA-binding domain superfamily/Winged helix DNA-binding domain"/>
    <property type="match status" value="1"/>
</dbReference>
<dbReference type="GO" id="GO:0003677">
    <property type="term" value="F:DNA binding"/>
    <property type="evidence" value="ECO:0007669"/>
    <property type="project" value="UniProtKB-KW"/>
</dbReference>
<dbReference type="SUPFAM" id="SSF46785">
    <property type="entry name" value="Winged helix' DNA-binding domain"/>
    <property type="match status" value="1"/>
</dbReference>
<dbReference type="InterPro" id="IPR036388">
    <property type="entry name" value="WH-like_DNA-bd_sf"/>
</dbReference>
<accession>A0A5A9X656</accession>
<evidence type="ECO:0000256" key="1">
    <source>
        <dbReference type="ARBA" id="ARBA00023125"/>
    </source>
</evidence>
<comment type="caution">
    <text evidence="2">The sequence shown here is derived from an EMBL/GenBank/DDBJ whole genome shotgun (WGS) entry which is preliminary data.</text>
</comment>
<dbReference type="PROSITE" id="PS01332">
    <property type="entry name" value="HTH_RRF2_1"/>
    <property type="match status" value="1"/>
</dbReference>
<dbReference type="GO" id="GO:0003700">
    <property type="term" value="F:DNA-binding transcription factor activity"/>
    <property type="evidence" value="ECO:0007669"/>
    <property type="project" value="TreeGrafter"/>
</dbReference>
<dbReference type="PANTHER" id="PTHR33221">
    <property type="entry name" value="WINGED HELIX-TURN-HELIX TRANSCRIPTIONAL REGULATOR, RRF2 FAMILY"/>
    <property type="match status" value="1"/>
</dbReference>
<dbReference type="OrthoDB" id="9800519at2"/>
<protein>
    <submittedName>
        <fullName evidence="2">Rrf2 family transcriptional regulator</fullName>
    </submittedName>
</protein>
<dbReference type="GO" id="GO:0005829">
    <property type="term" value="C:cytosol"/>
    <property type="evidence" value="ECO:0007669"/>
    <property type="project" value="TreeGrafter"/>
</dbReference>
<evidence type="ECO:0000313" key="2">
    <source>
        <dbReference type="EMBL" id="KAA0887928.1"/>
    </source>
</evidence>
<name>A0A5A9X656_9BACT</name>
<proteinExistence type="predicted"/>
<keyword evidence="1" id="KW-0238">DNA-binding</keyword>
<dbReference type="AlphaFoldDB" id="A0A5A9X656"/>
<dbReference type="NCBIfam" id="TIGR00738">
    <property type="entry name" value="rrf2_super"/>
    <property type="match status" value="1"/>
</dbReference>
<gene>
    <name evidence="2" type="ORF">ET418_18030</name>
</gene>
<dbReference type="InterPro" id="IPR030489">
    <property type="entry name" value="TR_Rrf2-type_CS"/>
</dbReference>
<dbReference type="InterPro" id="IPR036390">
    <property type="entry name" value="WH_DNA-bd_sf"/>
</dbReference>
<reference evidence="2 3" key="1">
    <citation type="submission" date="2019-04" db="EMBL/GenBank/DDBJ databases">
        <title>Geobacter ruber sp. nov., ferric-reducing bacteria isolated from paddy soil.</title>
        <authorList>
            <person name="Xu Z."/>
            <person name="Masuda Y."/>
            <person name="Itoh H."/>
            <person name="Senoo K."/>
        </authorList>
    </citation>
    <scope>NUCLEOTIDE SEQUENCE [LARGE SCALE GENOMIC DNA]</scope>
    <source>
        <strain evidence="2 3">Red88</strain>
    </source>
</reference>